<evidence type="ECO:0000313" key="3">
    <source>
        <dbReference type="Proteomes" id="UP001234989"/>
    </source>
</evidence>
<dbReference type="EMBL" id="CP133615">
    <property type="protein sequence ID" value="WMV25070.1"/>
    <property type="molecule type" value="Genomic_DNA"/>
</dbReference>
<feature type="region of interest" description="Disordered" evidence="1">
    <location>
        <begin position="171"/>
        <end position="194"/>
    </location>
</feature>
<name>A0AAF0QMD9_SOLVR</name>
<dbReference type="PANTHER" id="PTHR46148:SF60">
    <property type="entry name" value="CHROMO DOMAIN-CONTAINING PROTEIN"/>
    <property type="match status" value="1"/>
</dbReference>
<dbReference type="Proteomes" id="UP001234989">
    <property type="component" value="Chromosome 4"/>
</dbReference>
<accession>A0AAF0QMD9</accession>
<feature type="region of interest" description="Disordered" evidence="1">
    <location>
        <begin position="75"/>
        <end position="94"/>
    </location>
</feature>
<reference evidence="2" key="1">
    <citation type="submission" date="2023-08" db="EMBL/GenBank/DDBJ databases">
        <title>A de novo genome assembly of Solanum verrucosum Schlechtendal, a Mexican diploid species geographically isolated from the other diploid A-genome species in potato relatives.</title>
        <authorList>
            <person name="Hosaka K."/>
        </authorList>
    </citation>
    <scope>NUCLEOTIDE SEQUENCE</scope>
    <source>
        <tissue evidence="2">Young leaves</tissue>
    </source>
</reference>
<dbReference type="PANTHER" id="PTHR46148">
    <property type="entry name" value="CHROMO DOMAIN-CONTAINING PROTEIN"/>
    <property type="match status" value="1"/>
</dbReference>
<keyword evidence="3" id="KW-1185">Reference proteome</keyword>
<proteinExistence type="predicted"/>
<organism evidence="2 3">
    <name type="scientific">Solanum verrucosum</name>
    <dbReference type="NCBI Taxonomy" id="315347"/>
    <lineage>
        <taxon>Eukaryota</taxon>
        <taxon>Viridiplantae</taxon>
        <taxon>Streptophyta</taxon>
        <taxon>Embryophyta</taxon>
        <taxon>Tracheophyta</taxon>
        <taxon>Spermatophyta</taxon>
        <taxon>Magnoliopsida</taxon>
        <taxon>eudicotyledons</taxon>
        <taxon>Gunneridae</taxon>
        <taxon>Pentapetalae</taxon>
        <taxon>asterids</taxon>
        <taxon>lamiids</taxon>
        <taxon>Solanales</taxon>
        <taxon>Solanaceae</taxon>
        <taxon>Solanoideae</taxon>
        <taxon>Solaneae</taxon>
        <taxon>Solanum</taxon>
    </lineage>
</organism>
<feature type="compositionally biased region" description="Polar residues" evidence="1">
    <location>
        <begin position="182"/>
        <end position="191"/>
    </location>
</feature>
<gene>
    <name evidence="2" type="ORF">MTR67_018455</name>
</gene>
<evidence type="ECO:0000256" key="1">
    <source>
        <dbReference type="SAM" id="MobiDB-lite"/>
    </source>
</evidence>
<sequence>MIKKCVGDLTSIVPLEGLGVNENLSYEEVSIEILGQQVKKLRNKEVAPVKVLWRNVLVEGYTWEAEATKLGLSERATSPGKRERAKGEGQGCPTFPIHYPLPTRTFTARGTTRGGEAVAPQGFPKLDSSTQATSRIVKALAGHERYREGIWIDEQRKDTNLQKGIKRAEGTKKCKPGDRQAQLASRPTNSRPPKVPVCQALKERTILARERNRRQIAEWFRDAVLDRPKLHTLRMLKAKVEGRWK</sequence>
<protein>
    <submittedName>
        <fullName evidence="2">Uncharacterized protein</fullName>
    </submittedName>
</protein>
<evidence type="ECO:0000313" key="2">
    <source>
        <dbReference type="EMBL" id="WMV25070.1"/>
    </source>
</evidence>
<dbReference type="AlphaFoldDB" id="A0AAF0QMD9"/>